<dbReference type="InterPro" id="IPR025736">
    <property type="entry name" value="PucR_C-HTH_dom"/>
</dbReference>
<dbReference type="EMBL" id="JACSQT010000017">
    <property type="protein sequence ID" value="MBD7939435.1"/>
    <property type="molecule type" value="Genomic_DNA"/>
</dbReference>
<dbReference type="Pfam" id="PF17853">
    <property type="entry name" value="GGDEF_2"/>
    <property type="match status" value="1"/>
</dbReference>
<feature type="domain" description="PucR C-terminal helix-turn-helix" evidence="2">
    <location>
        <begin position="401"/>
        <end position="459"/>
    </location>
</feature>
<evidence type="ECO:0000256" key="1">
    <source>
        <dbReference type="ARBA" id="ARBA00006754"/>
    </source>
</evidence>
<evidence type="ECO:0000313" key="4">
    <source>
        <dbReference type="EMBL" id="MBD7939435.1"/>
    </source>
</evidence>
<protein>
    <submittedName>
        <fullName evidence="4">Helix-turn-helix domain-containing protein</fullName>
    </submittedName>
</protein>
<reference evidence="4 5" key="1">
    <citation type="submission" date="2020-08" db="EMBL/GenBank/DDBJ databases">
        <title>A Genomic Blueprint of the Chicken Gut Microbiome.</title>
        <authorList>
            <person name="Gilroy R."/>
            <person name="Ravi A."/>
            <person name="Getino M."/>
            <person name="Pursley I."/>
            <person name="Horton D.L."/>
            <person name="Alikhan N.-F."/>
            <person name="Baker D."/>
            <person name="Gharbi K."/>
            <person name="Hall N."/>
            <person name="Watson M."/>
            <person name="Adriaenssens E.M."/>
            <person name="Foster-Nyarko E."/>
            <person name="Jarju S."/>
            <person name="Secka A."/>
            <person name="Antonio M."/>
            <person name="Oren A."/>
            <person name="Chaudhuri R."/>
            <person name="La Ragione R.M."/>
            <person name="Hildebrand F."/>
            <person name="Pallen M.J."/>
        </authorList>
    </citation>
    <scope>NUCLEOTIDE SEQUENCE [LARGE SCALE GENOMIC DNA]</scope>
    <source>
        <strain evidence="4 5">Sa5YUA1</strain>
    </source>
</reference>
<organism evidence="4 5">
    <name type="scientific">Cytobacillus stercorigallinarum</name>
    <dbReference type="NCBI Taxonomy" id="2762240"/>
    <lineage>
        <taxon>Bacteria</taxon>
        <taxon>Bacillati</taxon>
        <taxon>Bacillota</taxon>
        <taxon>Bacilli</taxon>
        <taxon>Bacillales</taxon>
        <taxon>Bacillaceae</taxon>
        <taxon>Cytobacillus</taxon>
    </lineage>
</organism>
<feature type="domain" description="CdaR GGDEF-like" evidence="3">
    <location>
        <begin position="224"/>
        <end position="350"/>
    </location>
</feature>
<dbReference type="Pfam" id="PF13556">
    <property type="entry name" value="HTH_30"/>
    <property type="match status" value="1"/>
</dbReference>
<accession>A0ABR8QV68</accession>
<proteinExistence type="inferred from homology"/>
<dbReference type="InterPro" id="IPR051448">
    <property type="entry name" value="CdaR-like_regulators"/>
</dbReference>
<dbReference type="InterPro" id="IPR041522">
    <property type="entry name" value="CdaR_GGDEF"/>
</dbReference>
<dbReference type="PANTHER" id="PTHR33744">
    <property type="entry name" value="CARBOHYDRATE DIACID REGULATOR"/>
    <property type="match status" value="1"/>
</dbReference>
<comment type="caution">
    <text evidence="4">The sequence shown here is derived from an EMBL/GenBank/DDBJ whole genome shotgun (WGS) entry which is preliminary data.</text>
</comment>
<keyword evidence="5" id="KW-1185">Reference proteome</keyword>
<sequence length="470" mass="54050">MQNKVHYPEALETFVQMSSHFGNFNYTEKELESGLPQMLLNCLDRVLTEKNHLQAAVDFNNKAIEHFLNGVGEARLADVCYQLTNNPIILEDLGFNYLYSVGLDTELAKQYSKQLKNIVKNNEQRAMQTKLNDLMENQQLIEMEQSNKHKRLIAPMISKGKVVGYCSFIKPSFTELDWLKMQQMHLIGSVSNYNKESILDTELRLNIKGGLLEDMIHNRLNPVVLFKRARHIGVDLGKEYQFLVLKVDGDFYPSEKEPIGAMNLIEVFSRYFMERNLNILISEDAQNIAALLPIDVFSKQFINVDEFIWKLLHYLKEKYPQIPFKIGISSKATSLEDIPILYNEALISLNVSNQQKDIMYFDDLGAVGILFRTGKNEDIRHFCNKMLSKLIEYDRGKESELTKTLYIYIKNGQNMCKTAKVMNLSLGGLRYRVQKIGKILDADINDLQTSSQLFLALQASIILGDLPFEK</sequence>
<name>A0ABR8QV68_9BACI</name>
<dbReference type="InterPro" id="IPR042070">
    <property type="entry name" value="PucR_C-HTH_sf"/>
</dbReference>
<evidence type="ECO:0000259" key="2">
    <source>
        <dbReference type="Pfam" id="PF13556"/>
    </source>
</evidence>
<evidence type="ECO:0000259" key="3">
    <source>
        <dbReference type="Pfam" id="PF17853"/>
    </source>
</evidence>
<dbReference type="Proteomes" id="UP000657931">
    <property type="component" value="Unassembled WGS sequence"/>
</dbReference>
<evidence type="ECO:0000313" key="5">
    <source>
        <dbReference type="Proteomes" id="UP000657931"/>
    </source>
</evidence>
<comment type="similarity">
    <text evidence="1">Belongs to the CdaR family.</text>
</comment>
<dbReference type="RefSeq" id="WP_191817102.1">
    <property type="nucleotide sequence ID" value="NZ_JACSQT010000017.1"/>
</dbReference>
<dbReference type="Gene3D" id="1.10.10.2840">
    <property type="entry name" value="PucR C-terminal helix-turn-helix domain"/>
    <property type="match status" value="1"/>
</dbReference>
<dbReference type="PANTHER" id="PTHR33744:SF1">
    <property type="entry name" value="DNA-BINDING TRANSCRIPTIONAL ACTIVATOR ADER"/>
    <property type="match status" value="1"/>
</dbReference>
<gene>
    <name evidence="4" type="ORF">H9655_20545</name>
</gene>